<keyword evidence="1" id="KW-0812">Transmembrane</keyword>
<dbReference type="EMBL" id="JBICCN010000019">
    <property type="protein sequence ID" value="KAL3102706.1"/>
    <property type="molecule type" value="Genomic_DNA"/>
</dbReference>
<comment type="caution">
    <text evidence="2">The sequence shown here is derived from an EMBL/GenBank/DDBJ whole genome shotgun (WGS) entry which is preliminary data.</text>
</comment>
<dbReference type="AlphaFoldDB" id="A0ABD2KIH0"/>
<feature type="transmembrane region" description="Helical" evidence="1">
    <location>
        <begin position="64"/>
        <end position="88"/>
    </location>
</feature>
<gene>
    <name evidence="2" type="ORF">niasHS_001268</name>
</gene>
<evidence type="ECO:0000256" key="1">
    <source>
        <dbReference type="SAM" id="Phobius"/>
    </source>
</evidence>
<evidence type="ECO:0000313" key="3">
    <source>
        <dbReference type="Proteomes" id="UP001620645"/>
    </source>
</evidence>
<dbReference type="Proteomes" id="UP001620645">
    <property type="component" value="Unassembled WGS sequence"/>
</dbReference>
<keyword evidence="3" id="KW-1185">Reference proteome</keyword>
<keyword evidence="1" id="KW-0472">Membrane</keyword>
<name>A0ABD2KIH0_HETSC</name>
<keyword evidence="1" id="KW-1133">Transmembrane helix</keyword>
<organism evidence="2 3">
    <name type="scientific">Heterodera schachtii</name>
    <name type="common">Sugarbeet cyst nematode worm</name>
    <name type="synonym">Tylenchus schachtii</name>
    <dbReference type="NCBI Taxonomy" id="97005"/>
    <lineage>
        <taxon>Eukaryota</taxon>
        <taxon>Metazoa</taxon>
        <taxon>Ecdysozoa</taxon>
        <taxon>Nematoda</taxon>
        <taxon>Chromadorea</taxon>
        <taxon>Rhabditida</taxon>
        <taxon>Tylenchina</taxon>
        <taxon>Tylenchomorpha</taxon>
        <taxon>Tylenchoidea</taxon>
        <taxon>Heteroderidae</taxon>
        <taxon>Heteroderinae</taxon>
        <taxon>Heterodera</taxon>
    </lineage>
</organism>
<proteinExistence type="predicted"/>
<protein>
    <submittedName>
        <fullName evidence="2">Uncharacterized protein</fullName>
    </submittedName>
</protein>
<accession>A0ABD2KIH0</accession>
<sequence length="93" mass="10076">MPKCQRAMNLPQEIIVQPKNAIKNGRRKKRGGDNSGQCVTAMASALILGAVAFGAFTHLGAHEWVAIVMVLGIVGFAVFFLIGLFFCFSSCFR</sequence>
<evidence type="ECO:0000313" key="2">
    <source>
        <dbReference type="EMBL" id="KAL3102706.1"/>
    </source>
</evidence>
<feature type="transmembrane region" description="Helical" evidence="1">
    <location>
        <begin position="36"/>
        <end position="58"/>
    </location>
</feature>
<reference evidence="2 3" key="1">
    <citation type="submission" date="2024-10" db="EMBL/GenBank/DDBJ databases">
        <authorList>
            <person name="Kim D."/>
        </authorList>
    </citation>
    <scope>NUCLEOTIDE SEQUENCE [LARGE SCALE GENOMIC DNA]</scope>
    <source>
        <strain evidence="2">Taebaek</strain>
    </source>
</reference>